<protein>
    <submittedName>
        <fullName evidence="1">Uncharacterized protein</fullName>
    </submittedName>
</protein>
<gene>
    <name evidence="1" type="ORF">C0068_19040</name>
</gene>
<proteinExistence type="predicted"/>
<dbReference type="OrthoDB" id="5734938at2"/>
<sequence length="260" mass="29587">MIKILRIARLYAKELGVPLYLALFCASPLQAELNGFQDRYFADVDGSTWVLQLEANKTFQSMVTAKLQMGDTRNRYLLMGGVDNTQIKGSYKPLIRSSDFGGERSFEIRRIDDSRLRLTLNDDKGKVKEQLTFTANSQLAPIDTAILGTWFTTAEPDGKLNQPYLGEQWTISFRDDGTLCEASYSVDTRKSQDPKDPCRNGAERRWKAVDGKVYTYDKNEEWAMQFNYRLMGGRMVVSYPGGKRRVANMAQNLKLSADNR</sequence>
<organism evidence="1 2">
    <name type="scientific">Zhongshania marina</name>
    <dbReference type="NCBI Taxonomy" id="2304603"/>
    <lineage>
        <taxon>Bacteria</taxon>
        <taxon>Pseudomonadati</taxon>
        <taxon>Pseudomonadota</taxon>
        <taxon>Gammaproteobacteria</taxon>
        <taxon>Cellvibrionales</taxon>
        <taxon>Spongiibacteraceae</taxon>
        <taxon>Zhongshania</taxon>
    </lineage>
</organism>
<evidence type="ECO:0000313" key="1">
    <source>
        <dbReference type="EMBL" id="POP51081.1"/>
    </source>
</evidence>
<dbReference type="Proteomes" id="UP000237222">
    <property type="component" value="Unassembled WGS sequence"/>
</dbReference>
<reference evidence="1" key="1">
    <citation type="submission" date="2018-01" db="EMBL/GenBank/DDBJ databases">
        <authorList>
            <person name="Yu X.-D."/>
        </authorList>
    </citation>
    <scope>NUCLEOTIDE SEQUENCE</scope>
    <source>
        <strain evidence="1">ZX-21</strain>
    </source>
</reference>
<dbReference type="AlphaFoldDB" id="A0A2S4HBI9"/>
<comment type="caution">
    <text evidence="1">The sequence shown here is derived from an EMBL/GenBank/DDBJ whole genome shotgun (WGS) entry which is preliminary data.</text>
</comment>
<dbReference type="RefSeq" id="WP_103686045.1">
    <property type="nucleotide sequence ID" value="NZ_PQGG01000044.1"/>
</dbReference>
<evidence type="ECO:0000313" key="2">
    <source>
        <dbReference type="Proteomes" id="UP000237222"/>
    </source>
</evidence>
<accession>A0A2S4HBI9</accession>
<dbReference type="EMBL" id="PQGG01000044">
    <property type="protein sequence ID" value="POP51081.1"/>
    <property type="molecule type" value="Genomic_DNA"/>
</dbReference>
<name>A0A2S4HBI9_9GAMM</name>